<dbReference type="GeneID" id="25475966"/>
<accession>U6MXU7</accession>
<evidence type="ECO:0000313" key="2">
    <source>
        <dbReference type="EMBL" id="CDJ68791.1"/>
    </source>
</evidence>
<evidence type="ECO:0000313" key="3">
    <source>
        <dbReference type="Proteomes" id="UP000030754"/>
    </source>
</evidence>
<organism evidence="2 3">
    <name type="scientific">Eimeria necatrix</name>
    <dbReference type="NCBI Taxonomy" id="51315"/>
    <lineage>
        <taxon>Eukaryota</taxon>
        <taxon>Sar</taxon>
        <taxon>Alveolata</taxon>
        <taxon>Apicomplexa</taxon>
        <taxon>Conoidasida</taxon>
        <taxon>Coccidia</taxon>
        <taxon>Eucoccidiorida</taxon>
        <taxon>Eimeriorina</taxon>
        <taxon>Eimeriidae</taxon>
        <taxon>Eimeria</taxon>
    </lineage>
</organism>
<reference evidence="2" key="2">
    <citation type="submission" date="2013-10" db="EMBL/GenBank/DDBJ databases">
        <authorList>
            <person name="Aslett M."/>
        </authorList>
    </citation>
    <scope>NUCLEOTIDE SEQUENCE [LARGE SCALE GENOMIC DNA]</scope>
    <source>
        <strain evidence="2">Houghton</strain>
    </source>
</reference>
<reference evidence="2" key="1">
    <citation type="submission" date="2013-10" db="EMBL/GenBank/DDBJ databases">
        <title>Genomic analysis of the causative agents of coccidiosis in chickens.</title>
        <authorList>
            <person name="Reid A.J."/>
            <person name="Blake D."/>
            <person name="Billington K."/>
            <person name="Browne H."/>
            <person name="Dunn M."/>
            <person name="Hung S."/>
            <person name="Kawahara F."/>
            <person name="Miranda-Saavedra D."/>
            <person name="Mourier T."/>
            <person name="Nagra H."/>
            <person name="Otto T.D."/>
            <person name="Rawlings N."/>
            <person name="Sanchez A."/>
            <person name="Sanders M."/>
            <person name="Subramaniam C."/>
            <person name="Tay Y."/>
            <person name="Dear P."/>
            <person name="Doerig C."/>
            <person name="Gruber A."/>
            <person name="Parkinson J."/>
            <person name="Shirley M."/>
            <person name="Wan K.L."/>
            <person name="Berriman M."/>
            <person name="Tomley F."/>
            <person name="Pain A."/>
        </authorList>
    </citation>
    <scope>NUCLEOTIDE SEQUENCE [LARGE SCALE GENOMIC DNA]</scope>
    <source>
        <strain evidence="2">Houghton</strain>
    </source>
</reference>
<proteinExistence type="predicted"/>
<name>U6MXU7_9EIME</name>
<keyword evidence="3" id="KW-1185">Reference proteome</keyword>
<sequence>MAFFAPARLALAPGGACSRAAAAALAAPKPAPLLPFCGSFCGSFCPTLAFRALSTAPLLQRHRAVAQEPCARWPAAALTPLSSSSSSSSSSGPSPVSCPSQAL</sequence>
<evidence type="ECO:0000256" key="1">
    <source>
        <dbReference type="SAM" id="MobiDB-lite"/>
    </source>
</evidence>
<feature type="region of interest" description="Disordered" evidence="1">
    <location>
        <begin position="80"/>
        <end position="103"/>
    </location>
</feature>
<dbReference type="EMBL" id="HG725603">
    <property type="protein sequence ID" value="CDJ68791.1"/>
    <property type="molecule type" value="Genomic_DNA"/>
</dbReference>
<dbReference type="Proteomes" id="UP000030754">
    <property type="component" value="Unassembled WGS sequence"/>
</dbReference>
<protein>
    <submittedName>
        <fullName evidence="2">ATP synthase lipid-binding protein, putative</fullName>
    </submittedName>
</protein>
<dbReference type="VEuPathDB" id="ToxoDB:ENH_00058250"/>
<gene>
    <name evidence="2" type="ORF">ENH_00058250</name>
</gene>
<dbReference type="AlphaFoldDB" id="U6MXU7"/>
<dbReference type="RefSeq" id="XP_013437258.1">
    <property type="nucleotide sequence ID" value="XM_013581804.1"/>
</dbReference>